<dbReference type="Proteomes" id="UP001596086">
    <property type="component" value="Unassembled WGS sequence"/>
</dbReference>
<dbReference type="PROSITE" id="PS51257">
    <property type="entry name" value="PROKAR_LIPOPROTEIN"/>
    <property type="match status" value="1"/>
</dbReference>
<feature type="signal peptide" evidence="1">
    <location>
        <begin position="1"/>
        <end position="20"/>
    </location>
</feature>
<dbReference type="RefSeq" id="WP_379766820.1">
    <property type="nucleotide sequence ID" value="NZ_JBHSMZ010000001.1"/>
</dbReference>
<dbReference type="EMBL" id="JBHSMZ010000001">
    <property type="protein sequence ID" value="MFC5547476.1"/>
    <property type="molecule type" value="Genomic_DNA"/>
</dbReference>
<name>A0ABW0RTT9_9BURK</name>
<evidence type="ECO:0000313" key="3">
    <source>
        <dbReference type="Proteomes" id="UP001596086"/>
    </source>
</evidence>
<keyword evidence="3" id="KW-1185">Reference proteome</keyword>
<comment type="caution">
    <text evidence="2">The sequence shown here is derived from an EMBL/GenBank/DDBJ whole genome shotgun (WGS) entry which is preliminary data.</text>
</comment>
<dbReference type="InterPro" id="IPR025731">
    <property type="entry name" value="YecR-like"/>
</dbReference>
<keyword evidence="2" id="KW-0449">Lipoprotein</keyword>
<evidence type="ECO:0000313" key="2">
    <source>
        <dbReference type="EMBL" id="MFC5547476.1"/>
    </source>
</evidence>
<evidence type="ECO:0000256" key="1">
    <source>
        <dbReference type="SAM" id="SignalP"/>
    </source>
</evidence>
<sequence>MNKTSLFGLLAAILALQGCAVQKEMVATGGSRADGTVKLSYEFKSFEKPVIDMQRGAATAAERCKAWGYSGAEPFGGETKVCNDSNREGCTRWQASVEFQCTGTPRTAMQ</sequence>
<organism evidence="2 3">
    <name type="scientific">Massilia aerilata</name>
    <dbReference type="NCBI Taxonomy" id="453817"/>
    <lineage>
        <taxon>Bacteria</taxon>
        <taxon>Pseudomonadati</taxon>
        <taxon>Pseudomonadota</taxon>
        <taxon>Betaproteobacteria</taxon>
        <taxon>Burkholderiales</taxon>
        <taxon>Oxalobacteraceae</taxon>
        <taxon>Telluria group</taxon>
        <taxon>Massilia</taxon>
    </lineage>
</organism>
<reference evidence="3" key="1">
    <citation type="journal article" date="2019" name="Int. J. Syst. Evol. Microbiol.">
        <title>The Global Catalogue of Microorganisms (GCM) 10K type strain sequencing project: providing services to taxonomists for standard genome sequencing and annotation.</title>
        <authorList>
            <consortium name="The Broad Institute Genomics Platform"/>
            <consortium name="The Broad Institute Genome Sequencing Center for Infectious Disease"/>
            <person name="Wu L."/>
            <person name="Ma J."/>
        </authorList>
    </citation>
    <scope>NUCLEOTIDE SEQUENCE [LARGE SCALE GENOMIC DNA]</scope>
    <source>
        <strain evidence="3">CGMCC 4.5798</strain>
    </source>
</reference>
<keyword evidence="1" id="KW-0732">Signal</keyword>
<feature type="chain" id="PRO_5045338480" evidence="1">
    <location>
        <begin position="21"/>
        <end position="110"/>
    </location>
</feature>
<gene>
    <name evidence="2" type="primary">yecR</name>
    <name evidence="2" type="ORF">ACFPO9_02965</name>
</gene>
<protein>
    <submittedName>
        <fullName evidence="2">YecR family lipoprotein</fullName>
    </submittedName>
</protein>
<accession>A0ABW0RTT9</accession>
<proteinExistence type="predicted"/>
<dbReference type="Pfam" id="PF13992">
    <property type="entry name" value="YecR"/>
    <property type="match status" value="1"/>
</dbReference>